<evidence type="ECO:0000256" key="1">
    <source>
        <dbReference type="SAM" id="SignalP"/>
    </source>
</evidence>
<dbReference type="Pfam" id="PF08238">
    <property type="entry name" value="Sel1"/>
    <property type="match status" value="4"/>
</dbReference>
<dbReference type="PANTHER" id="PTHR11102:SF160">
    <property type="entry name" value="ERAD-ASSOCIATED E3 UBIQUITIN-PROTEIN LIGASE COMPONENT HRD3"/>
    <property type="match status" value="1"/>
</dbReference>
<feature type="signal peptide" evidence="1">
    <location>
        <begin position="1"/>
        <end position="21"/>
    </location>
</feature>
<feature type="chain" id="PRO_5046146524" description="Sel1 repeat family protein" evidence="1">
    <location>
        <begin position="22"/>
        <end position="283"/>
    </location>
</feature>
<dbReference type="PANTHER" id="PTHR11102">
    <property type="entry name" value="SEL-1-LIKE PROTEIN"/>
    <property type="match status" value="1"/>
</dbReference>
<dbReference type="InterPro" id="IPR011990">
    <property type="entry name" value="TPR-like_helical_dom_sf"/>
</dbReference>
<protein>
    <recommendedName>
        <fullName evidence="4">Sel1 repeat family protein</fullName>
    </recommendedName>
</protein>
<organism evidence="2 3">
    <name type="scientific">Aminobacter ciceronei</name>
    <dbReference type="NCBI Taxonomy" id="150723"/>
    <lineage>
        <taxon>Bacteria</taxon>
        <taxon>Pseudomonadati</taxon>
        <taxon>Pseudomonadota</taxon>
        <taxon>Alphaproteobacteria</taxon>
        <taxon>Hyphomicrobiales</taxon>
        <taxon>Phyllobacteriaceae</taxon>
        <taxon>Aminobacter</taxon>
    </lineage>
</organism>
<dbReference type="SUPFAM" id="SSF81901">
    <property type="entry name" value="HCP-like"/>
    <property type="match status" value="1"/>
</dbReference>
<dbReference type="SMART" id="SM00671">
    <property type="entry name" value="SEL1"/>
    <property type="match status" value="4"/>
</dbReference>
<name>A0ABR6CC57_9HYPH</name>
<evidence type="ECO:0000313" key="3">
    <source>
        <dbReference type="Proteomes" id="UP000587524"/>
    </source>
</evidence>
<reference evidence="2 3" key="1">
    <citation type="submission" date="2020-08" db="EMBL/GenBank/DDBJ databases">
        <title>Genomic Encyclopedia of Type Strains, Phase IV (KMG-IV): sequencing the most valuable type-strain genomes for metagenomic binning, comparative biology and taxonomic classification.</title>
        <authorList>
            <person name="Goeker M."/>
        </authorList>
    </citation>
    <scope>NUCLEOTIDE SEQUENCE [LARGE SCALE GENOMIC DNA]</scope>
    <source>
        <strain evidence="2 3">DSM 17455</strain>
    </source>
</reference>
<dbReference type="Proteomes" id="UP000587524">
    <property type="component" value="Unassembled WGS sequence"/>
</dbReference>
<keyword evidence="3" id="KW-1185">Reference proteome</keyword>
<dbReference type="Pfam" id="PF13432">
    <property type="entry name" value="TPR_16"/>
    <property type="match status" value="1"/>
</dbReference>
<accession>A0ABR6CC57</accession>
<keyword evidence="1" id="KW-0732">Signal</keyword>
<gene>
    <name evidence="2" type="ORF">HNQ97_004625</name>
</gene>
<dbReference type="Gene3D" id="1.25.40.10">
    <property type="entry name" value="Tetratricopeptide repeat domain"/>
    <property type="match status" value="2"/>
</dbReference>
<dbReference type="RefSeq" id="WP_182575313.1">
    <property type="nucleotide sequence ID" value="NZ_JACJHZ010000025.1"/>
</dbReference>
<proteinExistence type="predicted"/>
<comment type="caution">
    <text evidence="2">The sequence shown here is derived from an EMBL/GenBank/DDBJ whole genome shotgun (WGS) entry which is preliminary data.</text>
</comment>
<evidence type="ECO:0008006" key="4">
    <source>
        <dbReference type="Google" id="ProtNLM"/>
    </source>
</evidence>
<sequence>MALLMVMAVVASLSAPSTGRAQQSTDAGDVQVTECDRLAGLTSDADHVGDGVSVQDLAAHAAAAAEACVRALKAEPNTRRFMTNLGLALSHLDRPAEAMDMFRRAADLGSSTAMNGIGVLHANGKGVPVDRQLAMDWFLKAADLGNPRAMVNLGISYSKRGPGKDMAQAMRWFRKAADSGDRDGILHVGLLYHGVGNFGDDDDWNDLDDKEALKWISKAADMGSSEAMYQLGRAHLYGHGVKKSAAEAATWFQKATDAGNDGAKVWLESLCEWNKGLAGCKGK</sequence>
<evidence type="ECO:0000313" key="2">
    <source>
        <dbReference type="EMBL" id="MBA9022609.1"/>
    </source>
</evidence>
<dbReference type="InterPro" id="IPR050767">
    <property type="entry name" value="Sel1_AlgK"/>
</dbReference>
<dbReference type="InterPro" id="IPR006597">
    <property type="entry name" value="Sel1-like"/>
</dbReference>
<dbReference type="EMBL" id="JACJHZ010000025">
    <property type="protein sequence ID" value="MBA9022609.1"/>
    <property type="molecule type" value="Genomic_DNA"/>
</dbReference>